<reference evidence="1" key="1">
    <citation type="journal article" date="2020" name="Fungal Divers.">
        <title>Resolving the Mortierellaceae phylogeny through synthesis of multi-gene phylogenetics and phylogenomics.</title>
        <authorList>
            <person name="Vandepol N."/>
            <person name="Liber J."/>
            <person name="Desiro A."/>
            <person name="Na H."/>
            <person name="Kennedy M."/>
            <person name="Barry K."/>
            <person name="Grigoriev I.V."/>
            <person name="Miller A.N."/>
            <person name="O'Donnell K."/>
            <person name="Stajich J.E."/>
            <person name="Bonito G."/>
        </authorList>
    </citation>
    <scope>NUCLEOTIDE SEQUENCE</scope>
    <source>
        <strain evidence="1">MES-2147</strain>
    </source>
</reference>
<evidence type="ECO:0000313" key="2">
    <source>
        <dbReference type="Proteomes" id="UP000749646"/>
    </source>
</evidence>
<gene>
    <name evidence="1" type="ORF">BGZ65_002235</name>
</gene>
<comment type="caution">
    <text evidence="1">The sequence shown here is derived from an EMBL/GenBank/DDBJ whole genome shotgun (WGS) entry which is preliminary data.</text>
</comment>
<organism evidence="1 2">
    <name type="scientific">Modicella reniformis</name>
    <dbReference type="NCBI Taxonomy" id="1440133"/>
    <lineage>
        <taxon>Eukaryota</taxon>
        <taxon>Fungi</taxon>
        <taxon>Fungi incertae sedis</taxon>
        <taxon>Mucoromycota</taxon>
        <taxon>Mortierellomycotina</taxon>
        <taxon>Mortierellomycetes</taxon>
        <taxon>Mortierellales</taxon>
        <taxon>Mortierellaceae</taxon>
        <taxon>Modicella</taxon>
    </lineage>
</organism>
<keyword evidence="2" id="KW-1185">Reference proteome</keyword>
<accession>A0A9P6IPC1</accession>
<name>A0A9P6IPC1_9FUNG</name>
<dbReference type="EMBL" id="JAAAHW010009757">
    <property type="protein sequence ID" value="KAF9936593.1"/>
    <property type="molecule type" value="Genomic_DNA"/>
</dbReference>
<dbReference type="Gene3D" id="3.80.10.10">
    <property type="entry name" value="Ribonuclease Inhibitor"/>
    <property type="match status" value="1"/>
</dbReference>
<dbReference type="OrthoDB" id="2432222at2759"/>
<dbReference type="Proteomes" id="UP000749646">
    <property type="component" value="Unassembled WGS sequence"/>
</dbReference>
<dbReference type="InterPro" id="IPR032675">
    <property type="entry name" value="LRR_dom_sf"/>
</dbReference>
<dbReference type="SUPFAM" id="SSF52047">
    <property type="entry name" value="RNI-like"/>
    <property type="match status" value="1"/>
</dbReference>
<protein>
    <recommendedName>
        <fullName evidence="3">F-box domain-containing protein</fullName>
    </recommendedName>
</protein>
<evidence type="ECO:0008006" key="3">
    <source>
        <dbReference type="Google" id="ProtNLM"/>
    </source>
</evidence>
<dbReference type="AlphaFoldDB" id="A0A9P6IPC1"/>
<evidence type="ECO:0000313" key="1">
    <source>
        <dbReference type="EMBL" id="KAF9936593.1"/>
    </source>
</evidence>
<sequence>MQETTPFHIPELIQLIADYLFRSEIVNFLRVSKYMHRIFITIVWQDVVVQNSRPFPTGPSLQRHAHLIQRFRCYGALPDEYLALRGCDSLSTFHFEGGERLPADLTAFIAAHSATLRDISINQASWIHWTPSIDFWVALAQCSNLKSLVFYRLVVLDECLSYFRRIFRTVQSLSFQDLIISDMFLGVQQEEDEGTDGMQLVFPGPRRIEISIANSPKHTIAPFLQALMIRACPNLETLKWGPETWSHSGRTPTNRHSSTYAFLRALAGNPWTLVKLESLDLSGVYFDDEDFAQLLGQMRQLISLKVHRTRFGRLSFQELIKKREHGEKGHGSDTMYALCDSVRFLWLGSCPEVTGIMIQTLLASCPKLKEFRGDKVTVSEVAQGQKWVCQSILRLAIYLEADEDDHAPMVSRRKQQAVFGRLGSLTNLRYLELTHGSAQITRTLDLRLSTGLKSLANLKNLESLSFSGDSQQRTGLREVAWMARQWPKLQQIVGFTETDKKIRKKMAVILVPAGISF</sequence>
<proteinExistence type="predicted"/>